<proteinExistence type="inferred from homology"/>
<evidence type="ECO:0000256" key="3">
    <source>
        <dbReference type="ARBA" id="ARBA00023004"/>
    </source>
</evidence>
<keyword evidence="8" id="KW-1185">Reference proteome</keyword>
<dbReference type="Gene3D" id="1.10.246.180">
    <property type="match status" value="1"/>
</dbReference>
<dbReference type="PANTHER" id="PTHR42988:SF2">
    <property type="entry name" value="CYCLIC NUCLEOTIDE PHOSPHODIESTERASE CBUA0032-RELATED"/>
    <property type="match status" value="1"/>
</dbReference>
<dbReference type="GO" id="GO:0016787">
    <property type="term" value="F:hydrolase activity"/>
    <property type="evidence" value="ECO:0007669"/>
    <property type="project" value="UniProtKB-KW"/>
</dbReference>
<dbReference type="OrthoDB" id="2036332at2"/>
<dbReference type="InterPro" id="IPR004843">
    <property type="entry name" value="Calcineurin-like_PHP"/>
</dbReference>
<dbReference type="Gene3D" id="3.60.21.10">
    <property type="match status" value="1"/>
</dbReference>
<reference evidence="7 8" key="1">
    <citation type="submission" date="2018-10" db="EMBL/GenBank/DDBJ databases">
        <title>Streptococcus hillyeri sp. nov., isolated from equine tracheal sample.</title>
        <authorList>
            <person name="Macfadyen A.C."/>
            <person name="Waller A."/>
            <person name="Paterson G.K."/>
        </authorList>
    </citation>
    <scope>NUCLEOTIDE SEQUENCE [LARGE SCALE GENOMIC DNA]</scope>
    <source>
        <strain evidence="7 8">28462</strain>
    </source>
</reference>
<dbReference type="RefSeq" id="WP_121835363.1">
    <property type="nucleotide sequence ID" value="NZ_CP163513.1"/>
</dbReference>
<organism evidence="7 8">
    <name type="scientific">Streptococcus hillyeri</name>
    <dbReference type="NCBI Taxonomy" id="2282420"/>
    <lineage>
        <taxon>Bacteria</taxon>
        <taxon>Bacillati</taxon>
        <taxon>Bacillota</taxon>
        <taxon>Bacilli</taxon>
        <taxon>Lactobacillales</taxon>
        <taxon>Streptococcaceae</taxon>
        <taxon>Streptococcus</taxon>
    </lineage>
</organism>
<keyword evidence="1" id="KW-0479">Metal-binding</keyword>
<evidence type="ECO:0000256" key="1">
    <source>
        <dbReference type="ARBA" id="ARBA00022723"/>
    </source>
</evidence>
<dbReference type="PIRSF" id="PIRSF034890">
    <property type="entry name" value="Pesteras_lmo2642"/>
    <property type="match status" value="1"/>
</dbReference>
<dbReference type="Pfam" id="PF17839">
    <property type="entry name" value="CNP_C_terminal"/>
    <property type="match status" value="1"/>
</dbReference>
<dbReference type="PANTHER" id="PTHR42988">
    <property type="entry name" value="PHOSPHOHYDROLASE"/>
    <property type="match status" value="1"/>
</dbReference>
<evidence type="ECO:0000313" key="8">
    <source>
        <dbReference type="Proteomes" id="UP000279194"/>
    </source>
</evidence>
<dbReference type="AlphaFoldDB" id="A0A3L9DPS1"/>
<dbReference type="InterPro" id="IPR012365">
    <property type="entry name" value="Pesteras_lmo2642"/>
</dbReference>
<feature type="domain" description="Calcineurin-like phosphoesterase" evidence="5">
    <location>
        <begin position="44"/>
        <end position="277"/>
    </location>
</feature>
<comment type="similarity">
    <text evidence="4">Belongs to the cyclic nucleotide phosphodiesterase class-III family.</text>
</comment>
<comment type="caution">
    <text evidence="7">The sequence shown here is derived from an EMBL/GenBank/DDBJ whole genome shotgun (WGS) entry which is preliminary data.</text>
</comment>
<evidence type="ECO:0000256" key="4">
    <source>
        <dbReference type="ARBA" id="ARBA00025742"/>
    </source>
</evidence>
<protein>
    <submittedName>
        <fullName evidence="7">Metallophosphoesterase</fullName>
    </submittedName>
</protein>
<dbReference type="InterPro" id="IPR050884">
    <property type="entry name" value="CNP_phosphodiesterase-III"/>
</dbReference>
<gene>
    <name evidence="7" type="ORF">EAF07_05265</name>
</gene>
<accession>A0A3L9DPS1</accession>
<name>A0A3L9DPS1_9STRE</name>
<feature type="domain" description="Cyclic nucleotide phosphodiesterase C-terminal" evidence="6">
    <location>
        <begin position="318"/>
        <end position="420"/>
    </location>
</feature>
<dbReference type="Proteomes" id="UP000279194">
    <property type="component" value="Unassembled WGS sequence"/>
</dbReference>
<evidence type="ECO:0000259" key="5">
    <source>
        <dbReference type="Pfam" id="PF00149"/>
    </source>
</evidence>
<evidence type="ECO:0000256" key="2">
    <source>
        <dbReference type="ARBA" id="ARBA00022801"/>
    </source>
</evidence>
<evidence type="ECO:0000259" key="6">
    <source>
        <dbReference type="Pfam" id="PF17839"/>
    </source>
</evidence>
<sequence>MKKKFIIIAVICLILVAFLKLVSDSHLNQNGYHSNNSLSEKTVSIIVATDLHYLSPSLHDNESFFTDMIDNADGKYMYYIEDITEAFVDTVIEERPEFLILSGDLTFNGERESHLGLEKKLNRIKGAGITILVIPGNHDIDRSSAAKFTGDGYELVDSISKKQFSEIYGQYGLQKSLHKDDNSLSYIYSARKDLWFLCVDSNSNGDNKLSSETLKWIEDRLKEAEKNKIKVIGISHQNLISHNPDFTSGFLIDQSPKLSALYRNSPLFLNLSGHIHIQHISKGQTPEIITSSLAVSPHQYGKITVSAKTLDYQVEQLDVEGWAKDKQMSDETLLHFSQHSRAFMEDVAKRKSNEWLSTSQLPTEKLILARNTFASLNADYFAGKSINIADYSEGISILKNEDDGFITSYLETILTDTQKNHQEVSLSID</sequence>
<evidence type="ECO:0000313" key="7">
    <source>
        <dbReference type="EMBL" id="RLY03436.1"/>
    </source>
</evidence>
<dbReference type="GO" id="GO:0046872">
    <property type="term" value="F:metal ion binding"/>
    <property type="evidence" value="ECO:0007669"/>
    <property type="project" value="UniProtKB-KW"/>
</dbReference>
<keyword evidence="2" id="KW-0378">Hydrolase</keyword>
<dbReference type="SUPFAM" id="SSF56300">
    <property type="entry name" value="Metallo-dependent phosphatases"/>
    <property type="match status" value="1"/>
</dbReference>
<dbReference type="InterPro" id="IPR040869">
    <property type="entry name" value="CNP_C"/>
</dbReference>
<dbReference type="EMBL" id="RCVM01000008">
    <property type="protein sequence ID" value="RLY03436.1"/>
    <property type="molecule type" value="Genomic_DNA"/>
</dbReference>
<dbReference type="InterPro" id="IPR029052">
    <property type="entry name" value="Metallo-depent_PP-like"/>
</dbReference>
<dbReference type="Pfam" id="PF00149">
    <property type="entry name" value="Metallophos"/>
    <property type="match status" value="1"/>
</dbReference>
<keyword evidence="3" id="KW-0408">Iron</keyword>